<dbReference type="EMBL" id="CP002382">
    <property type="protein sequence ID" value="AEP08913.1"/>
    <property type="molecule type" value="Genomic_DNA"/>
</dbReference>
<sequence length="65" mass="7149">MTLDQHLTDTNTSNAEFARKISVTANAVGHYRSGRRIPVKPIMNRIIEATGGKVTADSFYAEVKV</sequence>
<evidence type="ECO:0000313" key="2">
    <source>
        <dbReference type="Proteomes" id="UP000009286"/>
    </source>
</evidence>
<gene>
    <name evidence="1" type="ordered locus">MICA_576</name>
</gene>
<dbReference type="AlphaFoldDB" id="G2KMY1"/>
<dbReference type="Proteomes" id="UP000009286">
    <property type="component" value="Chromosome"/>
</dbReference>
<dbReference type="InterPro" id="IPR010982">
    <property type="entry name" value="Lambda_DNA-bd_dom_sf"/>
</dbReference>
<organism evidence="1 2">
    <name type="scientific">Micavibrio aeruginosavorus (strain ARL-13)</name>
    <dbReference type="NCBI Taxonomy" id="856793"/>
    <lineage>
        <taxon>Bacteria</taxon>
        <taxon>Pseudomonadati</taxon>
        <taxon>Bdellovibrionota</taxon>
        <taxon>Bdellovibrionia</taxon>
        <taxon>Bdellovibrionales</taxon>
        <taxon>Pseudobdellovibrionaceae</taxon>
        <taxon>Micavibrio</taxon>
    </lineage>
</organism>
<dbReference type="RefSeq" id="WP_014102136.1">
    <property type="nucleotide sequence ID" value="NC_016026.1"/>
</dbReference>
<dbReference type="KEGG" id="mai:MICA_576"/>
<keyword evidence="2" id="KW-1185">Reference proteome</keyword>
<evidence type="ECO:0008006" key="3">
    <source>
        <dbReference type="Google" id="ProtNLM"/>
    </source>
</evidence>
<protein>
    <recommendedName>
        <fullName evidence="3">HTH cro/C1-type domain-containing protein</fullName>
    </recommendedName>
</protein>
<proteinExistence type="predicted"/>
<dbReference type="HOGENOM" id="CLU_192930_0_0_5"/>
<dbReference type="GO" id="GO:0003677">
    <property type="term" value="F:DNA binding"/>
    <property type="evidence" value="ECO:0007669"/>
    <property type="project" value="InterPro"/>
</dbReference>
<reference evidence="1 2" key="1">
    <citation type="journal article" date="2011" name="BMC Genomics">
        <title>Genomic insights into an obligate epibiotic bacterial predator: Micavibrio aeruginosavorus ARL-13.</title>
        <authorList>
            <person name="Wang Z."/>
            <person name="Kadouri D."/>
            <person name="Wu M."/>
        </authorList>
    </citation>
    <scope>NUCLEOTIDE SEQUENCE [LARGE SCALE GENOMIC DNA]</scope>
    <source>
        <strain evidence="1 2">ARL-13</strain>
    </source>
</reference>
<name>G2KMY1_MICAA</name>
<dbReference type="OrthoDB" id="7605634at2"/>
<accession>G2KMY1</accession>
<evidence type="ECO:0000313" key="1">
    <source>
        <dbReference type="EMBL" id="AEP08913.1"/>
    </source>
</evidence>
<dbReference type="Gene3D" id="1.10.260.40">
    <property type="entry name" value="lambda repressor-like DNA-binding domains"/>
    <property type="match status" value="1"/>
</dbReference>